<evidence type="ECO:0000313" key="1">
    <source>
        <dbReference type="EMBL" id="ESA16715.1"/>
    </source>
</evidence>
<sequence>MVVGICGKPVDIMGVRILDFGKSVDIMGVGILVNPSILWCQDFGKPVDITDWNI</sequence>
<protein>
    <submittedName>
        <fullName evidence="1">Uncharacterized protein</fullName>
    </submittedName>
</protein>
<dbReference type="HOGENOM" id="CLU_3051488_0_0_1"/>
<organism evidence="1">
    <name type="scientific">Rhizophagus irregularis (strain DAOM 181602 / DAOM 197198 / MUCL 43194)</name>
    <name type="common">Arbuscular mycorrhizal fungus</name>
    <name type="synonym">Glomus intraradices</name>
    <dbReference type="NCBI Taxonomy" id="747089"/>
    <lineage>
        <taxon>Eukaryota</taxon>
        <taxon>Fungi</taxon>
        <taxon>Fungi incertae sedis</taxon>
        <taxon>Mucoromycota</taxon>
        <taxon>Glomeromycotina</taxon>
        <taxon>Glomeromycetes</taxon>
        <taxon>Glomerales</taxon>
        <taxon>Glomeraceae</taxon>
        <taxon>Rhizophagus</taxon>
    </lineage>
</organism>
<gene>
    <name evidence="1" type="ORF">GLOINDRAFT_22544</name>
</gene>
<reference evidence="1" key="1">
    <citation type="submission" date="2013-07" db="EMBL/GenBank/DDBJ databases">
        <title>The genome of an arbuscular mycorrhizal fungus provides insights into the evolution of the oldest plant symbiosis.</title>
        <authorList>
            <consortium name="DOE Joint Genome Institute"/>
            <person name="Tisserant E."/>
            <person name="Malbreil M."/>
            <person name="Kuo A."/>
            <person name="Kohler A."/>
            <person name="Symeonidi A."/>
            <person name="Balestrini R."/>
            <person name="Charron P."/>
            <person name="Duensing N."/>
            <person name="Frei-dit-Frey N."/>
            <person name="Gianinazzi-Pearson V."/>
            <person name="Gilbert B."/>
            <person name="Handa Y."/>
            <person name="Hijri M."/>
            <person name="Kaul R."/>
            <person name="Kawaguchi M."/>
            <person name="Krajinski F."/>
            <person name="Lammers P."/>
            <person name="Lapierre D."/>
            <person name="Masclaux F.G."/>
            <person name="Murat C."/>
            <person name="Morin E."/>
            <person name="Ndikumana S."/>
            <person name="Pagni M."/>
            <person name="Petitpierre D."/>
            <person name="Requena N."/>
            <person name="Rosikiewicz P."/>
            <person name="Riley R."/>
            <person name="Saito K."/>
            <person name="San Clemente H."/>
            <person name="Shapiro H."/>
            <person name="van Tuinen D."/>
            <person name="Becard G."/>
            <person name="Bonfante P."/>
            <person name="Paszkowski U."/>
            <person name="Shachar-Hill Y."/>
            <person name="Young J.P."/>
            <person name="Sanders I.R."/>
            <person name="Henrissat B."/>
            <person name="Rensing S.A."/>
            <person name="Grigoriev I.V."/>
            <person name="Corradi N."/>
            <person name="Roux C."/>
            <person name="Martin F."/>
        </authorList>
    </citation>
    <scope>NUCLEOTIDE SEQUENCE</scope>
    <source>
        <strain evidence="1">DAOM 197198</strain>
    </source>
</reference>
<name>U9U8K8_RHIID</name>
<dbReference type="EMBL" id="KI280830">
    <property type="protein sequence ID" value="ESA16715.1"/>
    <property type="molecule type" value="Genomic_DNA"/>
</dbReference>
<proteinExistence type="predicted"/>
<accession>U9U8K8</accession>
<dbReference type="AlphaFoldDB" id="U9U8K8"/>